<evidence type="ECO:0000256" key="8">
    <source>
        <dbReference type="PROSITE-ProRule" id="PRU00076"/>
    </source>
</evidence>
<dbReference type="FunFam" id="2.10.25.10:FF:000040">
    <property type="entry name" value="Stabilin 2"/>
    <property type="match status" value="1"/>
</dbReference>
<keyword evidence="6 8" id="KW-1015">Disulfide bond</keyword>
<evidence type="ECO:0000313" key="12">
    <source>
        <dbReference type="Ensembl" id="ENSCVAP00000006942.1"/>
    </source>
</evidence>
<dbReference type="InterPro" id="IPR001881">
    <property type="entry name" value="EGF-like_Ca-bd_dom"/>
</dbReference>
<feature type="domain" description="FAS1" evidence="11">
    <location>
        <begin position="335"/>
        <end position="476"/>
    </location>
</feature>
<keyword evidence="2 8" id="KW-0245">EGF-like domain</keyword>
<proteinExistence type="predicted"/>
<dbReference type="Ensembl" id="ENSCVAT00000004121.1">
    <property type="protein sequence ID" value="ENSCVAP00000006942.1"/>
    <property type="gene ID" value="ENSCVAG00000008706.1"/>
</dbReference>
<dbReference type="SUPFAM" id="SSF57196">
    <property type="entry name" value="EGF/Laminin"/>
    <property type="match status" value="2"/>
</dbReference>
<dbReference type="InterPro" id="IPR000782">
    <property type="entry name" value="FAS1_domain"/>
</dbReference>
<organism evidence="12 13">
    <name type="scientific">Cyprinodon variegatus</name>
    <name type="common">Sheepshead minnow</name>
    <dbReference type="NCBI Taxonomy" id="28743"/>
    <lineage>
        <taxon>Eukaryota</taxon>
        <taxon>Metazoa</taxon>
        <taxon>Chordata</taxon>
        <taxon>Craniata</taxon>
        <taxon>Vertebrata</taxon>
        <taxon>Euteleostomi</taxon>
        <taxon>Actinopterygii</taxon>
        <taxon>Neopterygii</taxon>
        <taxon>Teleostei</taxon>
        <taxon>Neoteleostei</taxon>
        <taxon>Acanthomorphata</taxon>
        <taxon>Ovalentaria</taxon>
        <taxon>Atherinomorphae</taxon>
        <taxon>Cyprinodontiformes</taxon>
        <taxon>Cyprinodontidae</taxon>
        <taxon>Cyprinodon</taxon>
    </lineage>
</organism>
<dbReference type="SMART" id="SM00181">
    <property type="entry name" value="EGF"/>
    <property type="match status" value="10"/>
</dbReference>
<dbReference type="SMART" id="SM00179">
    <property type="entry name" value="EGF_CA"/>
    <property type="match status" value="2"/>
</dbReference>
<keyword evidence="7" id="KW-0325">Glycoprotein</keyword>
<dbReference type="PROSITE" id="PS50026">
    <property type="entry name" value="EGF_3"/>
    <property type="match status" value="5"/>
</dbReference>
<dbReference type="PROSITE" id="PS50213">
    <property type="entry name" value="FAS1"/>
    <property type="match status" value="2"/>
</dbReference>
<dbReference type="InterPro" id="IPR024731">
    <property type="entry name" value="NELL2-like_EGF"/>
</dbReference>
<dbReference type="SUPFAM" id="SSF82153">
    <property type="entry name" value="FAS1 domain"/>
    <property type="match status" value="2"/>
</dbReference>
<dbReference type="Pfam" id="PF24887">
    <property type="entry name" value="EGF_STAB1-2"/>
    <property type="match status" value="1"/>
</dbReference>
<dbReference type="PROSITE" id="PS00022">
    <property type="entry name" value="EGF_1"/>
    <property type="match status" value="2"/>
</dbReference>
<dbReference type="Gene3D" id="2.10.25.10">
    <property type="entry name" value="Laminin"/>
    <property type="match status" value="5"/>
</dbReference>
<keyword evidence="5" id="KW-0472">Membrane</keyword>
<evidence type="ECO:0000256" key="7">
    <source>
        <dbReference type="ARBA" id="ARBA00023180"/>
    </source>
</evidence>
<dbReference type="GO" id="GO:0016020">
    <property type="term" value="C:membrane"/>
    <property type="evidence" value="ECO:0007669"/>
    <property type="project" value="UniProtKB-SubCell"/>
</dbReference>
<feature type="domain" description="EGF-like" evidence="10">
    <location>
        <begin position="705"/>
        <end position="745"/>
    </location>
</feature>
<sequence length="998" mass="107639">MEKSLKWVLVFIPKRFCSNTTLLKTQMACHSCSISKCSGLEQRTSWFGPTDPLNYPVCRYHMKTSSGTDLTISGCSFECEKEVQVKRCCPGFWGPDCMECPDRADRPCSSRGVCSDGLGGNGTCSYRHMMFFVFLVSECKCVHGLCSSGLKGDGRCTCFSGYKGPSCDQELPECAALGCQQNSRCMEEALSGRLVCQCLPGFEKSGAQSKNPCLQRVCHAQASCLHTGPNQHLCACNKGYTGDGRICMPVNPCQTKNGGCSPESANCVYDGPGQSHCECLQGFKKLADGSCNLKDICKPNSCHQNANCTTVGPDQVECTCLQGYIGNGKVCFGNIMERLRELNTQPGEELSGQLSNAISLFDSFSWPLQNLGPFTVFVPINTGFRGVNIRSLTTDSSRVNYLIKMHLIAGLMPSSTMKKTHVFYTLSGKSGETIIPVSFQDDDLRIRIYGSRRRSILLHSDLAASNGIIHIISKLMDSVPPTVQRSNLSTAVDRKSFISLQKTDLASVMDLPGPITVFSPTTSAFEAMKEGYLQFLRSPEVSKNQTLVPWRSWDLFISLTVWNQSEPSGSHQAEGVPQEPHHPIRLGENQLAVTVVTDSVGQILVNGAAVVEAAVEARNGRLYVMDRVLTPPSIEPLLPHRCDITENNTVKVRCFSVLQSSDLSALIRSIPGSARGVIVHKIRGSAVLLLCFQTPACCKGFYGPDCSPCPGGFQTPCSGRGQCMEGIGGNGTCICKPNFSGSRCQYCSSSNKHGPNCDRTCPCIHGQCNNRPESDGRCHRDSCLQGFTGWFCERRTSLCGSLSLFCHAQADCDFSNGSPRCVCKPGFQGDGITCVESDPCAPPLRGGCSINAKCIRTGPGTHTCRCLTGWTADGDECRPINNCDGPDRGGCHTNASCIYVGPGQVESAVPKSDLRTTGSRRILISAAQQTVMLCSGWVSHPQARCLLLYSQWTCVCDDGYVGNGSLCFGNVEQVSGTGSSSSASARLSVPSSLSLFVG</sequence>
<feature type="disulfide bond" evidence="8">
    <location>
        <begin position="179"/>
        <end position="196"/>
    </location>
</feature>
<feature type="domain" description="EGF-like" evidence="10">
    <location>
        <begin position="170"/>
        <end position="208"/>
    </location>
</feature>
<evidence type="ECO:0000256" key="2">
    <source>
        <dbReference type="ARBA" id="ARBA00022536"/>
    </source>
</evidence>
<reference evidence="12" key="2">
    <citation type="submission" date="2025-09" db="UniProtKB">
        <authorList>
            <consortium name="Ensembl"/>
        </authorList>
    </citation>
    <scope>IDENTIFICATION</scope>
</reference>
<evidence type="ECO:0000313" key="13">
    <source>
        <dbReference type="Proteomes" id="UP000265020"/>
    </source>
</evidence>
<feature type="domain" description="FAS1" evidence="11">
    <location>
        <begin position="472"/>
        <end position="629"/>
    </location>
</feature>
<dbReference type="InterPro" id="IPR036378">
    <property type="entry name" value="FAS1_dom_sf"/>
</dbReference>
<protein>
    <recommendedName>
        <fullName evidence="14">Stabilin 2</fullName>
    </recommendedName>
</protein>
<keyword evidence="4" id="KW-1133">Transmembrane helix</keyword>
<feature type="domain" description="EGF-like" evidence="10">
    <location>
        <begin position="836"/>
        <end position="878"/>
    </location>
</feature>
<dbReference type="Pfam" id="PF12947">
    <property type="entry name" value="EGF_3"/>
    <property type="match status" value="2"/>
</dbReference>
<dbReference type="SMART" id="SM00554">
    <property type="entry name" value="FAS1"/>
    <property type="match status" value="2"/>
</dbReference>
<dbReference type="GO" id="GO:0005509">
    <property type="term" value="F:calcium ion binding"/>
    <property type="evidence" value="ECO:0007669"/>
    <property type="project" value="InterPro"/>
</dbReference>
<feature type="domain" description="EGF-like" evidence="10">
    <location>
        <begin position="293"/>
        <end position="332"/>
    </location>
</feature>
<dbReference type="Pfam" id="PF02469">
    <property type="entry name" value="Fasciclin"/>
    <property type="match status" value="2"/>
</dbReference>
<keyword evidence="13" id="KW-1185">Reference proteome</keyword>
<dbReference type="GeneTree" id="ENSGT00940000156566"/>
<evidence type="ECO:0008006" key="14">
    <source>
        <dbReference type="Google" id="ProtNLM"/>
    </source>
</evidence>
<evidence type="ECO:0000256" key="6">
    <source>
        <dbReference type="ARBA" id="ARBA00023157"/>
    </source>
</evidence>
<accession>A0A3Q2CNK1</accession>
<evidence type="ECO:0000256" key="3">
    <source>
        <dbReference type="ARBA" id="ARBA00022692"/>
    </source>
</evidence>
<dbReference type="PANTHER" id="PTHR24038:SF0">
    <property type="entry name" value="STABILIN-2"/>
    <property type="match status" value="1"/>
</dbReference>
<feature type="region of interest" description="Disordered" evidence="9">
    <location>
        <begin position="977"/>
        <end position="998"/>
    </location>
</feature>
<dbReference type="PANTHER" id="PTHR24038">
    <property type="entry name" value="STABILIN"/>
    <property type="match status" value="1"/>
</dbReference>
<keyword evidence="3" id="KW-0812">Transmembrane</keyword>
<dbReference type="PROSITE" id="PS01186">
    <property type="entry name" value="EGF_2"/>
    <property type="match status" value="6"/>
</dbReference>
<feature type="disulfide bond" evidence="8">
    <location>
        <begin position="735"/>
        <end position="744"/>
    </location>
</feature>
<comment type="caution">
    <text evidence="8">Lacks conserved residue(s) required for the propagation of feature annotation.</text>
</comment>
<evidence type="ECO:0000259" key="10">
    <source>
        <dbReference type="PROSITE" id="PS50026"/>
    </source>
</evidence>
<dbReference type="AlphaFoldDB" id="A0A3Q2CNK1"/>
<feature type="domain" description="EGF-like" evidence="10">
    <location>
        <begin position="209"/>
        <end position="248"/>
    </location>
</feature>
<evidence type="ECO:0000256" key="1">
    <source>
        <dbReference type="ARBA" id="ARBA00004167"/>
    </source>
</evidence>
<evidence type="ECO:0000259" key="11">
    <source>
        <dbReference type="PROSITE" id="PS50213"/>
    </source>
</evidence>
<comment type="subcellular location">
    <subcellularLocation>
        <location evidence="1">Membrane</location>
        <topology evidence="1">Single-pass membrane protein</topology>
    </subcellularLocation>
</comment>
<dbReference type="Gene3D" id="2.30.180.10">
    <property type="entry name" value="FAS1 domain"/>
    <property type="match status" value="2"/>
</dbReference>
<dbReference type="STRING" id="28743.ENSCVAP00000006942"/>
<evidence type="ECO:0000256" key="4">
    <source>
        <dbReference type="ARBA" id="ARBA00022989"/>
    </source>
</evidence>
<dbReference type="InterPro" id="IPR056806">
    <property type="entry name" value="EGF_STAB1-2"/>
</dbReference>
<dbReference type="Proteomes" id="UP000265020">
    <property type="component" value="Unassembled WGS sequence"/>
</dbReference>
<evidence type="ECO:0000256" key="5">
    <source>
        <dbReference type="ARBA" id="ARBA00023136"/>
    </source>
</evidence>
<reference evidence="12" key="1">
    <citation type="submission" date="2025-08" db="UniProtKB">
        <authorList>
            <consortium name="Ensembl"/>
        </authorList>
    </citation>
    <scope>IDENTIFICATION</scope>
</reference>
<evidence type="ECO:0000256" key="9">
    <source>
        <dbReference type="SAM" id="MobiDB-lite"/>
    </source>
</evidence>
<name>A0A3Q2CNK1_CYPVA</name>
<dbReference type="InterPro" id="IPR000742">
    <property type="entry name" value="EGF"/>
</dbReference>
<dbReference type="OMA" id="GRVQCTC"/>